<feature type="transmembrane region" description="Helical" evidence="7">
    <location>
        <begin position="66"/>
        <end position="85"/>
    </location>
</feature>
<dbReference type="InterPro" id="IPR020846">
    <property type="entry name" value="MFS_dom"/>
</dbReference>
<dbReference type="KEGG" id="lmoi:VV02_23745"/>
<dbReference type="InterPro" id="IPR011701">
    <property type="entry name" value="MFS"/>
</dbReference>
<gene>
    <name evidence="9" type="ORF">VV02_23745</name>
</gene>
<dbReference type="Gene3D" id="1.20.1720.10">
    <property type="entry name" value="Multidrug resistance protein D"/>
    <property type="match status" value="1"/>
</dbReference>
<keyword evidence="6 7" id="KW-0472">Membrane</keyword>
<feature type="domain" description="Major facilitator superfamily (MFS) profile" evidence="8">
    <location>
        <begin position="1"/>
        <end position="378"/>
    </location>
</feature>
<keyword evidence="10" id="KW-1185">Reference proteome</keyword>
<keyword evidence="4 7" id="KW-0812">Transmembrane</keyword>
<sequence>MAVACLLVFMTQMATTIYLPSLPAVQDELGITRGTTALSVSLFVVTAAAPVVLWGRAADRYGRRHAVLSALILFVTSSMLLAVASTGAQLLTLRALQGAGAGGAAIIARIIVRDLGAGDALAKRLSVLSIAFVTALGGGQFVGGLVGRYASWHWGFVILAALGVIGIGGVLTLRLEAGDGRVEGSALGIYLDIARTRAFLLPSIAGGLGFGTIVLLQEVAPFVFQEYFGLGVETYGALGLLFGLAYFGGALTVNRLALSVGSRRLMRIGAVIMTVSSALMVTLWLVPDVRLGVALAVFIGLYCLTTFGQAALFPSSMAVAVGAVRGRGAYAVALCGFVAQGIAGLAATFAVLLHENLMWSSVAVAFGVAAFLLVRRTRPACPAVAV</sequence>
<dbReference type="GO" id="GO:0005886">
    <property type="term" value="C:plasma membrane"/>
    <property type="evidence" value="ECO:0007669"/>
    <property type="project" value="UniProtKB-SubCell"/>
</dbReference>
<dbReference type="PATRIC" id="fig|571913.6.peg.4809"/>
<keyword evidence="3" id="KW-1003">Cell membrane</keyword>
<proteinExistence type="predicted"/>
<feature type="transmembrane region" description="Helical" evidence="7">
    <location>
        <begin position="357"/>
        <end position="374"/>
    </location>
</feature>
<evidence type="ECO:0000256" key="7">
    <source>
        <dbReference type="SAM" id="Phobius"/>
    </source>
</evidence>
<dbReference type="Pfam" id="PF07690">
    <property type="entry name" value="MFS_1"/>
    <property type="match status" value="1"/>
</dbReference>
<accession>A0A0K1JN67</accession>
<dbReference type="InterPro" id="IPR036259">
    <property type="entry name" value="MFS_trans_sf"/>
</dbReference>
<dbReference type="AlphaFoldDB" id="A0A0K1JN67"/>
<evidence type="ECO:0000256" key="3">
    <source>
        <dbReference type="ARBA" id="ARBA00022475"/>
    </source>
</evidence>
<dbReference type="EMBL" id="CP011112">
    <property type="protein sequence ID" value="AKU18159.1"/>
    <property type="molecule type" value="Genomic_DNA"/>
</dbReference>
<feature type="transmembrane region" description="Helical" evidence="7">
    <location>
        <begin position="91"/>
        <end position="112"/>
    </location>
</feature>
<feature type="transmembrane region" description="Helical" evidence="7">
    <location>
        <begin position="265"/>
        <end position="286"/>
    </location>
</feature>
<evidence type="ECO:0000259" key="8">
    <source>
        <dbReference type="PROSITE" id="PS50850"/>
    </source>
</evidence>
<evidence type="ECO:0000256" key="5">
    <source>
        <dbReference type="ARBA" id="ARBA00022989"/>
    </source>
</evidence>
<dbReference type="PANTHER" id="PTHR42718">
    <property type="entry name" value="MAJOR FACILITATOR SUPERFAMILY MULTIDRUG TRANSPORTER MFSC"/>
    <property type="match status" value="1"/>
</dbReference>
<dbReference type="STRING" id="571913.VV02_23745"/>
<evidence type="ECO:0000256" key="4">
    <source>
        <dbReference type="ARBA" id="ARBA00022692"/>
    </source>
</evidence>
<feature type="transmembrane region" description="Helical" evidence="7">
    <location>
        <begin position="37"/>
        <end position="54"/>
    </location>
</feature>
<comment type="subcellular location">
    <subcellularLocation>
        <location evidence="1">Cell membrane</location>
        <topology evidence="1">Multi-pass membrane protein</topology>
    </subcellularLocation>
</comment>
<feature type="transmembrane region" description="Helical" evidence="7">
    <location>
        <begin position="235"/>
        <end position="253"/>
    </location>
</feature>
<dbReference type="GO" id="GO:0022857">
    <property type="term" value="F:transmembrane transporter activity"/>
    <property type="evidence" value="ECO:0007669"/>
    <property type="project" value="InterPro"/>
</dbReference>
<evidence type="ECO:0000313" key="9">
    <source>
        <dbReference type="EMBL" id="AKU18159.1"/>
    </source>
</evidence>
<dbReference type="PROSITE" id="PS50850">
    <property type="entry name" value="MFS"/>
    <property type="match status" value="1"/>
</dbReference>
<feature type="transmembrane region" description="Helical" evidence="7">
    <location>
        <begin position="292"/>
        <end position="316"/>
    </location>
</feature>
<dbReference type="Proteomes" id="UP000066480">
    <property type="component" value="Chromosome"/>
</dbReference>
<dbReference type="PANTHER" id="PTHR42718:SF46">
    <property type="entry name" value="BLR6921 PROTEIN"/>
    <property type="match status" value="1"/>
</dbReference>
<feature type="transmembrane region" description="Helical" evidence="7">
    <location>
        <begin position="328"/>
        <end position="351"/>
    </location>
</feature>
<keyword evidence="2" id="KW-0813">Transport</keyword>
<feature type="transmembrane region" description="Helical" evidence="7">
    <location>
        <begin position="196"/>
        <end position="215"/>
    </location>
</feature>
<evidence type="ECO:0000256" key="2">
    <source>
        <dbReference type="ARBA" id="ARBA00022448"/>
    </source>
</evidence>
<evidence type="ECO:0000256" key="6">
    <source>
        <dbReference type="ARBA" id="ARBA00023136"/>
    </source>
</evidence>
<dbReference type="SUPFAM" id="SSF103473">
    <property type="entry name" value="MFS general substrate transporter"/>
    <property type="match status" value="1"/>
</dbReference>
<reference evidence="9 10" key="1">
    <citation type="submission" date="2015-03" db="EMBL/GenBank/DDBJ databases">
        <title>Luteipulveratus halotolerans sp. nov., a novel actinobacterium (Dermacoccaceae) from Sarawak, Malaysia.</title>
        <authorList>
            <person name="Juboi H."/>
            <person name="Basik A."/>
            <person name="Shamsul S.S."/>
            <person name="Arnold P."/>
            <person name="Schmitt E.K."/>
            <person name="Sanglier J.-J."/>
            <person name="Yeo T."/>
        </authorList>
    </citation>
    <scope>NUCLEOTIDE SEQUENCE [LARGE SCALE GENOMIC DNA]</scope>
    <source>
        <strain evidence="9 10">MN07-A0370</strain>
    </source>
</reference>
<feature type="transmembrane region" description="Helical" evidence="7">
    <location>
        <begin position="152"/>
        <end position="175"/>
    </location>
</feature>
<evidence type="ECO:0000313" key="10">
    <source>
        <dbReference type="Proteomes" id="UP000066480"/>
    </source>
</evidence>
<evidence type="ECO:0000256" key="1">
    <source>
        <dbReference type="ARBA" id="ARBA00004651"/>
    </source>
</evidence>
<keyword evidence="5 7" id="KW-1133">Transmembrane helix</keyword>
<dbReference type="OrthoDB" id="9814303at2"/>
<organism evidence="9 10">
    <name type="scientific">Luteipulveratus mongoliensis</name>
    <dbReference type="NCBI Taxonomy" id="571913"/>
    <lineage>
        <taxon>Bacteria</taxon>
        <taxon>Bacillati</taxon>
        <taxon>Actinomycetota</taxon>
        <taxon>Actinomycetes</taxon>
        <taxon>Micrococcales</taxon>
        <taxon>Dermacoccaceae</taxon>
        <taxon>Luteipulveratus</taxon>
    </lineage>
</organism>
<name>A0A0K1JN67_9MICO</name>
<feature type="transmembrane region" description="Helical" evidence="7">
    <location>
        <begin position="124"/>
        <end position="146"/>
    </location>
</feature>
<protein>
    <submittedName>
        <fullName evidence="9">Major facilitator transporter</fullName>
    </submittedName>
</protein>